<feature type="compositionally biased region" description="Low complexity" evidence="6">
    <location>
        <begin position="193"/>
        <end position="214"/>
    </location>
</feature>
<dbReference type="Proteomes" id="UP000676336">
    <property type="component" value="Unassembled WGS sequence"/>
</dbReference>
<evidence type="ECO:0000313" key="9">
    <source>
        <dbReference type="Proteomes" id="UP000676336"/>
    </source>
</evidence>
<evidence type="ECO:0000256" key="5">
    <source>
        <dbReference type="ARBA" id="ARBA00023242"/>
    </source>
</evidence>
<reference evidence="8" key="1">
    <citation type="submission" date="2021-02" db="EMBL/GenBank/DDBJ databases">
        <authorList>
            <person name="Nowell W R."/>
        </authorList>
    </citation>
    <scope>NUCLEOTIDE SEQUENCE</scope>
</reference>
<dbReference type="Proteomes" id="UP000681967">
    <property type="component" value="Unassembled WGS sequence"/>
</dbReference>
<dbReference type="PANTHER" id="PTHR14315">
    <property type="entry name" value="SPOT14 FAMILY MEMBER"/>
    <property type="match status" value="1"/>
</dbReference>
<dbReference type="InterPro" id="IPR053719">
    <property type="entry name" value="Lipogen_MT_Stabilize_sf"/>
</dbReference>
<evidence type="ECO:0000256" key="2">
    <source>
        <dbReference type="ARBA" id="ARBA00004496"/>
    </source>
</evidence>
<comment type="subcellular location">
    <subcellularLocation>
        <location evidence="2">Cytoplasm</location>
    </subcellularLocation>
    <subcellularLocation>
        <location evidence="1">Nucleus</location>
    </subcellularLocation>
</comment>
<evidence type="ECO:0000256" key="6">
    <source>
        <dbReference type="SAM" id="MobiDB-lite"/>
    </source>
</evidence>
<name>A0A8S2XFH8_9BILA</name>
<proteinExistence type="inferred from homology"/>
<accession>A0A8S2XFH8</accession>
<feature type="region of interest" description="Disordered" evidence="6">
    <location>
        <begin position="153"/>
        <end position="215"/>
    </location>
</feature>
<evidence type="ECO:0000256" key="3">
    <source>
        <dbReference type="ARBA" id="ARBA00009488"/>
    </source>
</evidence>
<keyword evidence="4" id="KW-0963">Cytoplasm</keyword>
<feature type="region of interest" description="Disordered" evidence="6">
    <location>
        <begin position="27"/>
        <end position="51"/>
    </location>
</feature>
<evidence type="ECO:0000313" key="8">
    <source>
        <dbReference type="EMBL" id="CAF4493052.1"/>
    </source>
</evidence>
<evidence type="ECO:0000256" key="4">
    <source>
        <dbReference type="ARBA" id="ARBA00022490"/>
    </source>
</evidence>
<organism evidence="8 9">
    <name type="scientific">Rotaria magnacalcarata</name>
    <dbReference type="NCBI Taxonomy" id="392030"/>
    <lineage>
        <taxon>Eukaryota</taxon>
        <taxon>Metazoa</taxon>
        <taxon>Spiralia</taxon>
        <taxon>Gnathifera</taxon>
        <taxon>Rotifera</taxon>
        <taxon>Eurotatoria</taxon>
        <taxon>Bdelloidea</taxon>
        <taxon>Philodinida</taxon>
        <taxon>Philodinidae</taxon>
        <taxon>Rotaria</taxon>
    </lineage>
</organism>
<evidence type="ECO:0000256" key="1">
    <source>
        <dbReference type="ARBA" id="ARBA00004123"/>
    </source>
</evidence>
<dbReference type="AlphaFoldDB" id="A0A8S2XFH8"/>
<dbReference type="EMBL" id="CAJOBI010079707">
    <property type="protein sequence ID" value="CAF4493052.1"/>
    <property type="molecule type" value="Genomic_DNA"/>
</dbReference>
<protein>
    <submittedName>
        <fullName evidence="8">Uncharacterized protein</fullName>
    </submittedName>
</protein>
<dbReference type="PANTHER" id="PTHR14315:SF17">
    <property type="entry name" value="MIP21584P"/>
    <property type="match status" value="1"/>
</dbReference>
<dbReference type="GO" id="GO:0046890">
    <property type="term" value="P:regulation of lipid biosynthetic process"/>
    <property type="evidence" value="ECO:0007669"/>
    <property type="project" value="TreeGrafter"/>
</dbReference>
<feature type="compositionally biased region" description="Low complexity" evidence="6">
    <location>
        <begin position="28"/>
        <end position="40"/>
    </location>
</feature>
<dbReference type="EMBL" id="CAJOBH010001707">
    <property type="protein sequence ID" value="CAF3869298.1"/>
    <property type="molecule type" value="Genomic_DNA"/>
</dbReference>
<keyword evidence="5" id="KW-0539">Nucleus</keyword>
<comment type="caution">
    <text evidence="8">The sequence shown here is derived from an EMBL/GenBank/DDBJ whole genome shotgun (WGS) entry which is preliminary data.</text>
</comment>
<dbReference type="Pfam" id="PF07084">
    <property type="entry name" value="Spot_14"/>
    <property type="match status" value="1"/>
</dbReference>
<dbReference type="GO" id="GO:0005829">
    <property type="term" value="C:cytosol"/>
    <property type="evidence" value="ECO:0007669"/>
    <property type="project" value="TreeGrafter"/>
</dbReference>
<dbReference type="GO" id="GO:0005634">
    <property type="term" value="C:nucleus"/>
    <property type="evidence" value="ECO:0007669"/>
    <property type="project" value="UniProtKB-SubCell"/>
</dbReference>
<dbReference type="InterPro" id="IPR009786">
    <property type="entry name" value="Spot_14"/>
</dbReference>
<gene>
    <name evidence="7" type="ORF">BYL167_LOCUS6827</name>
    <name evidence="8" type="ORF">SMN809_LOCUS34563</name>
</gene>
<dbReference type="Gene3D" id="6.10.140.1610">
    <property type="match status" value="1"/>
</dbReference>
<evidence type="ECO:0000313" key="7">
    <source>
        <dbReference type="EMBL" id="CAF3869298.1"/>
    </source>
</evidence>
<sequence length="254" mass="29480">MIPTNNIPDLTFSRAQQASQPALKLLRRSSVSSTTQRQNSYNNNKQRRPNPPAFTYDFLSQGSSSSLFIPILSDTMNNFFQATKTMEEEIMLPSRLKDIPVEGIKQKIPFLSLIRQFDFCFKELVFDNAVQPDNWHDIYTFVRDMRNQLQRSYPFATDDDDDDNNNNSKEQHRKQSNDDEGIIIPYHDNNQFSSASSTTSSDEFDRSSTSSTSTPYETIKDELKCHYYGLFRTLDTLMSMANRVTEKYREESTF</sequence>
<comment type="similarity">
    <text evidence="3">Belongs to the SPOT14 family.</text>
</comment>